<sequence length="275" mass="29745">MIFSFSNQIQGCSTNNMGLKIGNLPVANYMTPYPISVNPNVSFTEAVDFMAERGFGNLIISDGTIPKGILTEREILRAVALSKDTSELKVGDIGFQPYVKITPGHTILDASKTMISKKSRLLVFDDDKLVGIITASDMLRAFRKTSLTPTLDEVASTNIIKCQWSDTILDAVKILHEKKVGSVIIDNMKGYGIFTERDLLVCVLANNVDLNGQVGGYSSSPLTVAELGIKGNKAASVMAAQNIKRLGLIKEGKLVGIVTARDIVDAYQSTLKVLT</sequence>
<dbReference type="Gene3D" id="3.10.580.10">
    <property type="entry name" value="CBS-domain"/>
    <property type="match status" value="2"/>
</dbReference>
<name>A0A0F9DUG7_9ZZZZ</name>
<dbReference type="InterPro" id="IPR051257">
    <property type="entry name" value="Diverse_CBS-Domain"/>
</dbReference>
<feature type="domain" description="CBS" evidence="2">
    <location>
        <begin position="30"/>
        <end position="85"/>
    </location>
</feature>
<dbReference type="InterPro" id="IPR046342">
    <property type="entry name" value="CBS_dom_sf"/>
</dbReference>
<dbReference type="InterPro" id="IPR000644">
    <property type="entry name" value="CBS_dom"/>
</dbReference>
<dbReference type="Pfam" id="PF00571">
    <property type="entry name" value="CBS"/>
    <property type="match status" value="4"/>
</dbReference>
<reference evidence="3" key="1">
    <citation type="journal article" date="2015" name="Nature">
        <title>Complex archaea that bridge the gap between prokaryotes and eukaryotes.</title>
        <authorList>
            <person name="Spang A."/>
            <person name="Saw J.H."/>
            <person name="Jorgensen S.L."/>
            <person name="Zaremba-Niedzwiedzka K."/>
            <person name="Martijn J."/>
            <person name="Lind A.E."/>
            <person name="van Eijk R."/>
            <person name="Schleper C."/>
            <person name="Guy L."/>
            <person name="Ettema T.J."/>
        </authorList>
    </citation>
    <scope>NUCLEOTIDE SEQUENCE</scope>
</reference>
<comment type="caution">
    <text evidence="3">The sequence shown here is derived from an EMBL/GenBank/DDBJ whole genome shotgun (WGS) entry which is preliminary data.</text>
</comment>
<evidence type="ECO:0000259" key="2">
    <source>
        <dbReference type="PROSITE" id="PS51371"/>
    </source>
</evidence>
<dbReference type="EMBL" id="LAZR01027554">
    <property type="protein sequence ID" value="KKL65379.1"/>
    <property type="molecule type" value="Genomic_DNA"/>
</dbReference>
<feature type="domain" description="CBS" evidence="2">
    <location>
        <begin position="94"/>
        <end position="153"/>
    </location>
</feature>
<protein>
    <recommendedName>
        <fullName evidence="2">CBS domain-containing protein</fullName>
    </recommendedName>
</protein>
<feature type="domain" description="CBS" evidence="2">
    <location>
        <begin position="217"/>
        <end position="273"/>
    </location>
</feature>
<organism evidence="3">
    <name type="scientific">marine sediment metagenome</name>
    <dbReference type="NCBI Taxonomy" id="412755"/>
    <lineage>
        <taxon>unclassified sequences</taxon>
        <taxon>metagenomes</taxon>
        <taxon>ecological metagenomes</taxon>
    </lineage>
</organism>
<evidence type="ECO:0000256" key="1">
    <source>
        <dbReference type="ARBA" id="ARBA00023122"/>
    </source>
</evidence>
<dbReference type="PANTHER" id="PTHR43080">
    <property type="entry name" value="CBS DOMAIN-CONTAINING PROTEIN CBSX3, MITOCHONDRIAL"/>
    <property type="match status" value="1"/>
</dbReference>
<keyword evidence="1" id="KW-0129">CBS domain</keyword>
<dbReference type="SMART" id="SM00116">
    <property type="entry name" value="CBS"/>
    <property type="match status" value="4"/>
</dbReference>
<accession>A0A0F9DUG7</accession>
<evidence type="ECO:0000313" key="3">
    <source>
        <dbReference type="EMBL" id="KKL65379.1"/>
    </source>
</evidence>
<dbReference type="SUPFAM" id="SSF54631">
    <property type="entry name" value="CBS-domain pair"/>
    <property type="match status" value="2"/>
</dbReference>
<gene>
    <name evidence="3" type="ORF">LCGC14_2155580</name>
</gene>
<dbReference type="PANTHER" id="PTHR43080:SF2">
    <property type="entry name" value="CBS DOMAIN-CONTAINING PROTEIN"/>
    <property type="match status" value="1"/>
</dbReference>
<dbReference type="PROSITE" id="PS51371">
    <property type="entry name" value="CBS"/>
    <property type="match status" value="3"/>
</dbReference>
<dbReference type="AlphaFoldDB" id="A0A0F9DUG7"/>
<proteinExistence type="predicted"/>